<dbReference type="EMBL" id="JAHRIM010001740">
    <property type="protein sequence ID" value="MEQ2258910.1"/>
    <property type="molecule type" value="Genomic_DNA"/>
</dbReference>
<evidence type="ECO:0000313" key="2">
    <source>
        <dbReference type="Proteomes" id="UP001444071"/>
    </source>
</evidence>
<evidence type="ECO:0000313" key="1">
    <source>
        <dbReference type="EMBL" id="MEQ2258910.1"/>
    </source>
</evidence>
<organism evidence="1 2">
    <name type="scientific">Xenotaenia resolanae</name>
    <dbReference type="NCBI Taxonomy" id="208358"/>
    <lineage>
        <taxon>Eukaryota</taxon>
        <taxon>Metazoa</taxon>
        <taxon>Chordata</taxon>
        <taxon>Craniata</taxon>
        <taxon>Vertebrata</taxon>
        <taxon>Euteleostomi</taxon>
        <taxon>Actinopterygii</taxon>
        <taxon>Neopterygii</taxon>
        <taxon>Teleostei</taxon>
        <taxon>Neoteleostei</taxon>
        <taxon>Acanthomorphata</taxon>
        <taxon>Ovalentaria</taxon>
        <taxon>Atherinomorphae</taxon>
        <taxon>Cyprinodontiformes</taxon>
        <taxon>Goodeidae</taxon>
        <taxon>Xenotaenia</taxon>
    </lineage>
</organism>
<sequence>MACTCMALYQVPRDPKALYTTISHSRTLTVVNYIVATAALGQTDRNEAPLCPLTTSSVAQGQLRQTEQGFESATHRFQDEPLPLQPSSPCIKNDCVLYALFLAVLRHLNSWLFIIENYHYF</sequence>
<gene>
    <name evidence="1" type="ORF">XENORESO_004230</name>
</gene>
<comment type="caution">
    <text evidence="1">The sequence shown here is derived from an EMBL/GenBank/DDBJ whole genome shotgun (WGS) entry which is preliminary data.</text>
</comment>
<keyword evidence="2" id="KW-1185">Reference proteome</keyword>
<name>A0ABV0VNV5_9TELE</name>
<dbReference type="Proteomes" id="UP001444071">
    <property type="component" value="Unassembled WGS sequence"/>
</dbReference>
<reference evidence="1 2" key="1">
    <citation type="submission" date="2021-06" db="EMBL/GenBank/DDBJ databases">
        <authorList>
            <person name="Palmer J.M."/>
        </authorList>
    </citation>
    <scope>NUCLEOTIDE SEQUENCE [LARGE SCALE GENOMIC DNA]</scope>
    <source>
        <strain evidence="1 2">XR_2019</strain>
        <tissue evidence="1">Muscle</tissue>
    </source>
</reference>
<protein>
    <submittedName>
        <fullName evidence="1">Uncharacterized protein</fullName>
    </submittedName>
</protein>
<proteinExistence type="predicted"/>
<accession>A0ABV0VNV5</accession>